<reference evidence="1 2" key="1">
    <citation type="journal article" date="2018" name="Nat. Biotechnol.">
        <title>A standardized bacterial taxonomy based on genome phylogeny substantially revises the tree of life.</title>
        <authorList>
            <person name="Parks D.H."/>
            <person name="Chuvochina M."/>
            <person name="Waite D.W."/>
            <person name="Rinke C."/>
            <person name="Skarshewski A."/>
            <person name="Chaumeil P.A."/>
            <person name="Hugenholtz P."/>
        </authorList>
    </citation>
    <scope>NUCLEOTIDE SEQUENCE [LARGE SCALE GENOMIC DNA]</scope>
    <source>
        <strain evidence="1">UBA11264</strain>
    </source>
</reference>
<gene>
    <name evidence="1" type="ORF">DHV72_02855</name>
</gene>
<dbReference type="Pfam" id="PF06528">
    <property type="entry name" value="Phage_P2_GpE"/>
    <property type="match status" value="1"/>
</dbReference>
<evidence type="ECO:0000313" key="1">
    <source>
        <dbReference type="EMBL" id="HCJ98951.1"/>
    </source>
</evidence>
<organism evidence="1 2">
    <name type="scientific">Serratia grimesii</name>
    <dbReference type="NCBI Taxonomy" id="82995"/>
    <lineage>
        <taxon>Bacteria</taxon>
        <taxon>Pseudomonadati</taxon>
        <taxon>Pseudomonadota</taxon>
        <taxon>Gammaproteobacteria</taxon>
        <taxon>Enterobacterales</taxon>
        <taxon>Yersiniaceae</taxon>
        <taxon>Serratia</taxon>
    </lineage>
</organism>
<sequence length="56" mass="6479">MFSTVDDLIADVAVVFHWPPSEMYGMELRELMAWRQRAAIRSGNHDDEDEEDDHGS</sequence>
<dbReference type="EMBL" id="DPSM01000007">
    <property type="protein sequence ID" value="HCJ98951.1"/>
    <property type="molecule type" value="Genomic_DNA"/>
</dbReference>
<protein>
    <submittedName>
        <fullName evidence="1">GpE family phage tail protein</fullName>
    </submittedName>
</protein>
<name>A0A9C7V664_9GAMM</name>
<proteinExistence type="predicted"/>
<comment type="caution">
    <text evidence="1">The sequence shown here is derived from an EMBL/GenBank/DDBJ whole genome shotgun (WGS) entry which is preliminary data.</text>
</comment>
<dbReference type="RefSeq" id="WP_209634168.1">
    <property type="nucleotide sequence ID" value="NZ_CBCPJK010000002.1"/>
</dbReference>
<dbReference type="InterPro" id="IPR009493">
    <property type="entry name" value="P2_GpE"/>
</dbReference>
<accession>A0A9C7V664</accession>
<evidence type="ECO:0000313" key="2">
    <source>
        <dbReference type="Proteomes" id="UP000262210"/>
    </source>
</evidence>
<dbReference type="Proteomes" id="UP000262210">
    <property type="component" value="Unassembled WGS sequence"/>
</dbReference>
<dbReference type="AlphaFoldDB" id="A0A9C7V664"/>